<dbReference type="SUPFAM" id="SSF46785">
    <property type="entry name" value="Winged helix' DNA-binding domain"/>
    <property type="match status" value="1"/>
</dbReference>
<accession>A0ABX1SA17</accession>
<reference evidence="5 6" key="1">
    <citation type="submission" date="2020-04" db="EMBL/GenBank/DDBJ databases">
        <authorList>
            <person name="Klaysubun C."/>
            <person name="Duangmal K."/>
            <person name="Lipun K."/>
        </authorList>
    </citation>
    <scope>NUCLEOTIDE SEQUENCE [LARGE SCALE GENOMIC DNA]</scope>
    <source>
        <strain evidence="5 6">K10HN5</strain>
    </source>
</reference>
<keyword evidence="6" id="KW-1185">Reference proteome</keyword>
<feature type="domain" description="HTH marR-type" evidence="4">
    <location>
        <begin position="16"/>
        <end position="147"/>
    </location>
</feature>
<evidence type="ECO:0000259" key="4">
    <source>
        <dbReference type="PROSITE" id="PS50995"/>
    </source>
</evidence>
<dbReference type="InterPro" id="IPR000835">
    <property type="entry name" value="HTH_MarR-typ"/>
</dbReference>
<evidence type="ECO:0000313" key="6">
    <source>
        <dbReference type="Proteomes" id="UP000820669"/>
    </source>
</evidence>
<keyword evidence="2" id="KW-0238">DNA-binding</keyword>
<dbReference type="Pfam" id="PF01047">
    <property type="entry name" value="MarR"/>
    <property type="match status" value="1"/>
</dbReference>
<proteinExistence type="predicted"/>
<comment type="caution">
    <text evidence="5">The sequence shown here is derived from an EMBL/GenBank/DDBJ whole genome shotgun (WGS) entry which is preliminary data.</text>
</comment>
<evidence type="ECO:0000256" key="2">
    <source>
        <dbReference type="ARBA" id="ARBA00023125"/>
    </source>
</evidence>
<sequence>MDDTGRGDGDRPTREEIDAIMLAARVFVAIAAQSVAEVNEQVTLPQLRVLVMIASRGPLNLAAVAQSLGVHSSNATRACDRLVTAGLLHRSDDPTDRRNLVLELTRDGRHLVDTMNEKRRTAISGVLEQMSPARRRRLVPLLRAFARAAGEIPDTKAWALGWTTEQPLGGTAPDGSAA</sequence>
<dbReference type="InterPro" id="IPR036390">
    <property type="entry name" value="WH_DNA-bd_sf"/>
</dbReference>
<evidence type="ECO:0000256" key="1">
    <source>
        <dbReference type="ARBA" id="ARBA00023015"/>
    </source>
</evidence>
<gene>
    <name evidence="5" type="ORF">HF526_13980</name>
</gene>
<dbReference type="PANTHER" id="PTHR42756:SF1">
    <property type="entry name" value="TRANSCRIPTIONAL REPRESSOR OF EMRAB OPERON"/>
    <property type="match status" value="1"/>
</dbReference>
<dbReference type="InterPro" id="IPR023187">
    <property type="entry name" value="Tscrpt_reg_MarR-type_CS"/>
</dbReference>
<dbReference type="PROSITE" id="PS01117">
    <property type="entry name" value="HTH_MARR_1"/>
    <property type="match status" value="1"/>
</dbReference>
<evidence type="ECO:0000313" key="5">
    <source>
        <dbReference type="EMBL" id="NMH98409.1"/>
    </source>
</evidence>
<evidence type="ECO:0000256" key="3">
    <source>
        <dbReference type="ARBA" id="ARBA00023163"/>
    </source>
</evidence>
<dbReference type="PROSITE" id="PS50995">
    <property type="entry name" value="HTH_MARR_2"/>
    <property type="match status" value="1"/>
</dbReference>
<dbReference type="PANTHER" id="PTHR42756">
    <property type="entry name" value="TRANSCRIPTIONAL REGULATOR, MARR"/>
    <property type="match status" value="1"/>
</dbReference>
<keyword evidence="3" id="KW-0804">Transcription</keyword>
<organism evidence="5 6">
    <name type="scientific">Pseudonocardia acidicola</name>
    <dbReference type="NCBI Taxonomy" id="2724939"/>
    <lineage>
        <taxon>Bacteria</taxon>
        <taxon>Bacillati</taxon>
        <taxon>Actinomycetota</taxon>
        <taxon>Actinomycetes</taxon>
        <taxon>Pseudonocardiales</taxon>
        <taxon>Pseudonocardiaceae</taxon>
        <taxon>Pseudonocardia</taxon>
    </lineage>
</organism>
<dbReference type="Proteomes" id="UP000820669">
    <property type="component" value="Unassembled WGS sequence"/>
</dbReference>
<keyword evidence="1" id="KW-0805">Transcription regulation</keyword>
<name>A0ABX1SA17_9PSEU</name>
<dbReference type="PRINTS" id="PR00598">
    <property type="entry name" value="HTHMARR"/>
</dbReference>
<dbReference type="SMART" id="SM00347">
    <property type="entry name" value="HTH_MARR"/>
    <property type="match status" value="1"/>
</dbReference>
<dbReference type="InterPro" id="IPR036388">
    <property type="entry name" value="WH-like_DNA-bd_sf"/>
</dbReference>
<dbReference type="EMBL" id="JAAXLA010000022">
    <property type="protein sequence ID" value="NMH98409.1"/>
    <property type="molecule type" value="Genomic_DNA"/>
</dbReference>
<protein>
    <submittedName>
        <fullName evidence="5">MarR family transcriptional regulator</fullName>
    </submittedName>
</protein>
<dbReference type="Gene3D" id="1.10.10.10">
    <property type="entry name" value="Winged helix-like DNA-binding domain superfamily/Winged helix DNA-binding domain"/>
    <property type="match status" value="1"/>
</dbReference>